<dbReference type="Proteomes" id="UP001530400">
    <property type="component" value="Unassembled WGS sequence"/>
</dbReference>
<evidence type="ECO:0000313" key="1">
    <source>
        <dbReference type="EMBL" id="KAL3798767.1"/>
    </source>
</evidence>
<comment type="caution">
    <text evidence="1">The sequence shown here is derived from an EMBL/GenBank/DDBJ whole genome shotgun (WGS) entry which is preliminary data.</text>
</comment>
<dbReference type="EMBL" id="JALLPJ020000204">
    <property type="protein sequence ID" value="KAL3798767.1"/>
    <property type="molecule type" value="Genomic_DNA"/>
</dbReference>
<gene>
    <name evidence="1" type="ORF">ACHAWO_012011</name>
</gene>
<accession>A0ABD3QFA9</accession>
<reference evidence="1 2" key="1">
    <citation type="submission" date="2024-10" db="EMBL/GenBank/DDBJ databases">
        <title>Updated reference genomes for cyclostephanoid diatoms.</title>
        <authorList>
            <person name="Roberts W.R."/>
            <person name="Alverson A.J."/>
        </authorList>
    </citation>
    <scope>NUCLEOTIDE SEQUENCE [LARGE SCALE GENOMIC DNA]</scope>
    <source>
        <strain evidence="1 2">AJA010-31</strain>
    </source>
</reference>
<name>A0ABD3QFA9_9STRA</name>
<protein>
    <submittedName>
        <fullName evidence="1">Uncharacterized protein</fullName>
    </submittedName>
</protein>
<proteinExistence type="predicted"/>
<evidence type="ECO:0000313" key="2">
    <source>
        <dbReference type="Proteomes" id="UP001530400"/>
    </source>
</evidence>
<organism evidence="1 2">
    <name type="scientific">Cyclotella atomus</name>
    <dbReference type="NCBI Taxonomy" id="382360"/>
    <lineage>
        <taxon>Eukaryota</taxon>
        <taxon>Sar</taxon>
        <taxon>Stramenopiles</taxon>
        <taxon>Ochrophyta</taxon>
        <taxon>Bacillariophyta</taxon>
        <taxon>Coscinodiscophyceae</taxon>
        <taxon>Thalassiosirophycidae</taxon>
        <taxon>Stephanodiscales</taxon>
        <taxon>Stephanodiscaceae</taxon>
        <taxon>Cyclotella</taxon>
    </lineage>
</organism>
<keyword evidence="2" id="KW-1185">Reference proteome</keyword>
<sequence>MRCKSCLYGIMEDVEAQAIAAAESWSVEATTFLEPDVASQVETKFEDRGDVLAFRVFGGRRLAPSSGQNISPGEGRRSRFVFMHPDLGLDAASAEAEYCTVILVENVNLRASNTIPNALAAIGVDLDQIGDIVVTDEETVYMVVDPSVAKQCIRLLSKELVGVGISLSVVDDHEFMPHGETQEMKLSRILERKMDRKKFEKGFVHLS</sequence>
<dbReference type="AlphaFoldDB" id="A0ABD3QFA9"/>